<feature type="chain" id="PRO_5045564185" description="Chitin-binding type-4 domain-containing protein" evidence="1">
    <location>
        <begin position="20"/>
        <end position="188"/>
    </location>
</feature>
<sequence length="188" mass="20928">MKYIVPVFLSALLAGEAVSAPVCPTHIKIDLFSESESGAWESYAHYSSETGTMVLPNNQCEKVSWFDYQSPDASGSYTQLQKPQWVNKASPITFGHQNSREGDFWGTITITMTWQPDDHSRIKESHPYLTNNEIKRFAPSDSQPPAKTCVFYIAASGPAKPVTDKAEFHGAQCDWSVTKEGIYTLKAK</sequence>
<accession>A0ABT3MXG5</accession>
<evidence type="ECO:0000313" key="2">
    <source>
        <dbReference type="EMBL" id="MCW7554073.1"/>
    </source>
</evidence>
<gene>
    <name evidence="2" type="ORF">NX722_15900</name>
</gene>
<reference evidence="2 3" key="1">
    <citation type="submission" date="2022-10" db="EMBL/GenBank/DDBJ databases">
        <title>High-quality genome sequences of two octocoral-associated bacteria, Endozoicomonas euniceicola EF212 and Endozoicomonas gorgoniicola PS125.</title>
        <authorList>
            <person name="Chiou Y.-J."/>
            <person name="Chen Y.-H."/>
        </authorList>
    </citation>
    <scope>NUCLEOTIDE SEQUENCE [LARGE SCALE GENOMIC DNA]</scope>
    <source>
        <strain evidence="2 3">PS125</strain>
    </source>
</reference>
<name>A0ABT3MXG5_9GAMM</name>
<keyword evidence="1" id="KW-0732">Signal</keyword>
<protein>
    <recommendedName>
        <fullName evidence="4">Chitin-binding type-4 domain-containing protein</fullName>
    </recommendedName>
</protein>
<keyword evidence="3" id="KW-1185">Reference proteome</keyword>
<evidence type="ECO:0008006" key="4">
    <source>
        <dbReference type="Google" id="ProtNLM"/>
    </source>
</evidence>
<dbReference type="RefSeq" id="WP_262563809.1">
    <property type="nucleotide sequence ID" value="NZ_JAPFCC010000001.1"/>
</dbReference>
<evidence type="ECO:0000256" key="1">
    <source>
        <dbReference type="SAM" id="SignalP"/>
    </source>
</evidence>
<feature type="signal peptide" evidence="1">
    <location>
        <begin position="1"/>
        <end position="19"/>
    </location>
</feature>
<organism evidence="2 3">
    <name type="scientific">Endozoicomonas gorgoniicola</name>
    <dbReference type="NCBI Taxonomy" id="1234144"/>
    <lineage>
        <taxon>Bacteria</taxon>
        <taxon>Pseudomonadati</taxon>
        <taxon>Pseudomonadota</taxon>
        <taxon>Gammaproteobacteria</taxon>
        <taxon>Oceanospirillales</taxon>
        <taxon>Endozoicomonadaceae</taxon>
        <taxon>Endozoicomonas</taxon>
    </lineage>
</organism>
<proteinExistence type="predicted"/>
<comment type="caution">
    <text evidence="2">The sequence shown here is derived from an EMBL/GenBank/DDBJ whole genome shotgun (WGS) entry which is preliminary data.</text>
</comment>
<dbReference type="EMBL" id="JAPFCC010000001">
    <property type="protein sequence ID" value="MCW7554073.1"/>
    <property type="molecule type" value="Genomic_DNA"/>
</dbReference>
<dbReference type="Proteomes" id="UP001209854">
    <property type="component" value="Unassembled WGS sequence"/>
</dbReference>
<evidence type="ECO:0000313" key="3">
    <source>
        <dbReference type="Proteomes" id="UP001209854"/>
    </source>
</evidence>